<gene>
    <name evidence="3" type="ORF">CAEBREN_15087</name>
</gene>
<dbReference type="InParanoid" id="G0MUP6"/>
<dbReference type="Proteomes" id="UP000008068">
    <property type="component" value="Unassembled WGS sequence"/>
</dbReference>
<keyword evidence="1" id="KW-0175">Coiled coil</keyword>
<sequence length="405" mass="47391">MDSKRNEPKSAKSEKSPIQPFLLEITPEQLVVPSTGNLEVKIRNPTKESHRVNVYFDSFFWLMKVEGNDSPECRADDSNCVCYGTVTLEPGQSRTLVIGYHDAQFLSYYKSGDLGDCDAWCDKDPCPEHMGKGLLKVPPSERFYYNHERPEGFLVVKYQTQTDEMEEILHQGWLIKRKVNNFLTKRMDLQLKDETEEYKKYREQFLEIRKEQARRARWGHVLVNKDGVTERKFRDLNGTIRDYGYDGDKKNEWERDILPDLKQLDGFSDEQILKIRKERKEKIEEKHRKEEEDAKKRADEYRKEQGEKRKKEDEEIKKKVEEEEMKKKKKEKEEAAAAKEKSKVKTVEKSKHPEEPSQNVQKSTKSNVSVAPPKVDVTPTNNKPIGKPNVTKNKKKKANPCCSVM</sequence>
<reference evidence="4" key="1">
    <citation type="submission" date="2011-07" db="EMBL/GenBank/DDBJ databases">
        <authorList>
            <consortium name="Caenorhabditis brenneri Sequencing and Analysis Consortium"/>
            <person name="Wilson R.K."/>
        </authorList>
    </citation>
    <scope>NUCLEOTIDE SEQUENCE [LARGE SCALE GENOMIC DNA]</scope>
    <source>
        <strain evidence="4">PB2801</strain>
    </source>
</reference>
<evidence type="ECO:0000313" key="3">
    <source>
        <dbReference type="EMBL" id="EGT44511.1"/>
    </source>
</evidence>
<organism evidence="4">
    <name type="scientific">Caenorhabditis brenneri</name>
    <name type="common">Nematode worm</name>
    <dbReference type="NCBI Taxonomy" id="135651"/>
    <lineage>
        <taxon>Eukaryota</taxon>
        <taxon>Metazoa</taxon>
        <taxon>Ecdysozoa</taxon>
        <taxon>Nematoda</taxon>
        <taxon>Chromadorea</taxon>
        <taxon>Rhabditida</taxon>
        <taxon>Rhabditina</taxon>
        <taxon>Rhabditomorpha</taxon>
        <taxon>Rhabditoidea</taxon>
        <taxon>Rhabditidae</taxon>
        <taxon>Peloderinae</taxon>
        <taxon>Caenorhabditis</taxon>
    </lineage>
</organism>
<dbReference type="HOGENOM" id="CLU_056813_0_0_1"/>
<protein>
    <submittedName>
        <fullName evidence="3">Uncharacterized protein</fullName>
    </submittedName>
</protein>
<evidence type="ECO:0000256" key="1">
    <source>
        <dbReference type="SAM" id="Coils"/>
    </source>
</evidence>
<proteinExistence type="predicted"/>
<feature type="region of interest" description="Disordered" evidence="2">
    <location>
        <begin position="284"/>
        <end position="405"/>
    </location>
</feature>
<dbReference type="EMBL" id="GL379813">
    <property type="protein sequence ID" value="EGT44511.1"/>
    <property type="molecule type" value="Genomic_DNA"/>
</dbReference>
<feature type="coiled-coil region" evidence="1">
    <location>
        <begin position="184"/>
        <end position="211"/>
    </location>
</feature>
<accession>G0MUP6</accession>
<dbReference type="OrthoDB" id="5908824at2759"/>
<feature type="compositionally biased region" description="Basic and acidic residues" evidence="2">
    <location>
        <begin position="284"/>
        <end position="355"/>
    </location>
</feature>
<feature type="compositionally biased region" description="Polar residues" evidence="2">
    <location>
        <begin position="356"/>
        <end position="369"/>
    </location>
</feature>
<dbReference type="OMA" id="SAAMAYH"/>
<dbReference type="AlphaFoldDB" id="G0MUP6"/>
<evidence type="ECO:0000256" key="2">
    <source>
        <dbReference type="SAM" id="MobiDB-lite"/>
    </source>
</evidence>
<dbReference type="eggNOG" id="ENOG502TJV5">
    <property type="taxonomic scope" value="Eukaryota"/>
</dbReference>
<name>G0MUP6_CAEBE</name>
<keyword evidence="4" id="KW-1185">Reference proteome</keyword>
<evidence type="ECO:0000313" key="4">
    <source>
        <dbReference type="Proteomes" id="UP000008068"/>
    </source>
</evidence>